<dbReference type="GO" id="GO:0005524">
    <property type="term" value="F:ATP binding"/>
    <property type="evidence" value="ECO:0007669"/>
    <property type="project" value="UniProtKB-KW"/>
</dbReference>
<feature type="transmembrane region" description="Helical" evidence="7">
    <location>
        <begin position="185"/>
        <end position="205"/>
    </location>
</feature>
<dbReference type="Gene3D" id="1.20.1560.10">
    <property type="entry name" value="ABC transporter type 1, transmembrane domain"/>
    <property type="match status" value="1"/>
</dbReference>
<protein>
    <submittedName>
        <fullName evidence="10">Multidrug ABC transporter ATP-binding protein</fullName>
    </submittedName>
</protein>
<dbReference type="InterPro" id="IPR003593">
    <property type="entry name" value="AAA+_ATPase"/>
</dbReference>
<dbReference type="InterPro" id="IPR003439">
    <property type="entry name" value="ABC_transporter-like_ATP-bd"/>
</dbReference>
<feature type="domain" description="ABC transmembrane type-1" evidence="9">
    <location>
        <begin position="42"/>
        <end position="329"/>
    </location>
</feature>
<dbReference type="Proteomes" id="UP000249417">
    <property type="component" value="Unassembled WGS sequence"/>
</dbReference>
<feature type="transmembrane region" description="Helical" evidence="7">
    <location>
        <begin position="275"/>
        <end position="293"/>
    </location>
</feature>
<dbReference type="GO" id="GO:0015421">
    <property type="term" value="F:ABC-type oligopeptide transporter activity"/>
    <property type="evidence" value="ECO:0007669"/>
    <property type="project" value="TreeGrafter"/>
</dbReference>
<feature type="transmembrane region" description="Helical" evidence="7">
    <location>
        <begin position="157"/>
        <end position="179"/>
    </location>
</feature>
<evidence type="ECO:0000259" key="9">
    <source>
        <dbReference type="PROSITE" id="PS50929"/>
    </source>
</evidence>
<evidence type="ECO:0000259" key="8">
    <source>
        <dbReference type="PROSITE" id="PS50893"/>
    </source>
</evidence>
<comment type="subcellular location">
    <subcellularLocation>
        <location evidence="1">Cell membrane</location>
        <topology evidence="1">Multi-pass membrane protein</topology>
    </subcellularLocation>
</comment>
<accession>A0A2W5PUL0</accession>
<evidence type="ECO:0000313" key="11">
    <source>
        <dbReference type="Proteomes" id="UP000249417"/>
    </source>
</evidence>
<reference evidence="10 11" key="1">
    <citation type="submission" date="2017-08" db="EMBL/GenBank/DDBJ databases">
        <title>Infants hospitalized years apart are colonized by the same room-sourced microbial strains.</title>
        <authorList>
            <person name="Brooks B."/>
            <person name="Olm M.R."/>
            <person name="Firek B.A."/>
            <person name="Baker R."/>
            <person name="Thomas B.C."/>
            <person name="Morowitz M.J."/>
            <person name="Banfield J.F."/>
        </authorList>
    </citation>
    <scope>NUCLEOTIDE SEQUENCE [LARGE SCALE GENOMIC DNA]</scope>
    <source>
        <strain evidence="10">S2_005_002_R2_29</strain>
    </source>
</reference>
<keyword evidence="3" id="KW-0547">Nucleotide-binding</keyword>
<feature type="transmembrane region" description="Helical" evidence="7">
    <location>
        <begin position="305"/>
        <end position="327"/>
    </location>
</feature>
<dbReference type="InterPro" id="IPR039421">
    <property type="entry name" value="Type_1_exporter"/>
</dbReference>
<keyword evidence="6 7" id="KW-0472">Membrane</keyword>
<evidence type="ECO:0000256" key="5">
    <source>
        <dbReference type="ARBA" id="ARBA00022989"/>
    </source>
</evidence>
<evidence type="ECO:0000256" key="7">
    <source>
        <dbReference type="SAM" id="Phobius"/>
    </source>
</evidence>
<feature type="transmembrane region" description="Helical" evidence="7">
    <location>
        <begin position="41"/>
        <end position="62"/>
    </location>
</feature>
<dbReference type="FunFam" id="3.40.50.300:FF:000218">
    <property type="entry name" value="Multidrug ABC transporter ATP-binding protein"/>
    <property type="match status" value="1"/>
</dbReference>
<dbReference type="InterPro" id="IPR036640">
    <property type="entry name" value="ABC1_TM_sf"/>
</dbReference>
<evidence type="ECO:0000313" key="10">
    <source>
        <dbReference type="EMBL" id="PZQ48447.1"/>
    </source>
</evidence>
<feature type="transmembrane region" description="Helical" evidence="7">
    <location>
        <begin position="82"/>
        <end position="101"/>
    </location>
</feature>
<dbReference type="InterPro" id="IPR027417">
    <property type="entry name" value="P-loop_NTPase"/>
</dbReference>
<name>A0A2W5PUL0_9BACT</name>
<dbReference type="PANTHER" id="PTHR43394">
    <property type="entry name" value="ATP-DEPENDENT PERMEASE MDL1, MITOCHONDRIAL"/>
    <property type="match status" value="1"/>
</dbReference>
<evidence type="ECO:0000256" key="2">
    <source>
        <dbReference type="ARBA" id="ARBA00022692"/>
    </source>
</evidence>
<dbReference type="EMBL" id="QFQB01000005">
    <property type="protein sequence ID" value="PZQ48447.1"/>
    <property type="molecule type" value="Genomic_DNA"/>
</dbReference>
<dbReference type="GO" id="GO:0005886">
    <property type="term" value="C:plasma membrane"/>
    <property type="evidence" value="ECO:0007669"/>
    <property type="project" value="UniProtKB-SubCell"/>
</dbReference>
<dbReference type="PROSITE" id="PS00211">
    <property type="entry name" value="ABC_TRANSPORTER_1"/>
    <property type="match status" value="1"/>
</dbReference>
<feature type="domain" description="ABC transporter" evidence="8">
    <location>
        <begin position="363"/>
        <end position="601"/>
    </location>
</feature>
<dbReference type="SUPFAM" id="SSF52540">
    <property type="entry name" value="P-loop containing nucleoside triphosphate hydrolases"/>
    <property type="match status" value="1"/>
</dbReference>
<evidence type="ECO:0000256" key="3">
    <source>
        <dbReference type="ARBA" id="ARBA00022741"/>
    </source>
</evidence>
<proteinExistence type="predicted"/>
<dbReference type="SMART" id="SM00382">
    <property type="entry name" value="AAA"/>
    <property type="match status" value="1"/>
</dbReference>
<dbReference type="Gene3D" id="3.40.50.300">
    <property type="entry name" value="P-loop containing nucleotide triphosphate hydrolases"/>
    <property type="match status" value="1"/>
</dbReference>
<dbReference type="SUPFAM" id="SSF90123">
    <property type="entry name" value="ABC transporter transmembrane region"/>
    <property type="match status" value="1"/>
</dbReference>
<evidence type="ECO:0000256" key="1">
    <source>
        <dbReference type="ARBA" id="ARBA00004651"/>
    </source>
</evidence>
<dbReference type="InterPro" id="IPR011527">
    <property type="entry name" value="ABC1_TM_dom"/>
</dbReference>
<keyword evidence="2 7" id="KW-0812">Transmembrane</keyword>
<dbReference type="PROSITE" id="PS50929">
    <property type="entry name" value="ABC_TM1F"/>
    <property type="match status" value="1"/>
</dbReference>
<organism evidence="10 11">
    <name type="scientific">Micavibrio aeruginosavorus</name>
    <dbReference type="NCBI Taxonomy" id="349221"/>
    <lineage>
        <taxon>Bacteria</taxon>
        <taxon>Pseudomonadati</taxon>
        <taxon>Bdellovibrionota</taxon>
        <taxon>Bdellovibrionia</taxon>
        <taxon>Bdellovibrionales</taxon>
        <taxon>Pseudobdellovibrionaceae</taxon>
        <taxon>Micavibrio</taxon>
    </lineage>
</organism>
<dbReference type="PANTHER" id="PTHR43394:SF1">
    <property type="entry name" value="ATP-BINDING CASSETTE SUB-FAMILY B MEMBER 10, MITOCHONDRIAL"/>
    <property type="match status" value="1"/>
</dbReference>
<evidence type="ECO:0000256" key="6">
    <source>
        <dbReference type="ARBA" id="ARBA00023136"/>
    </source>
</evidence>
<dbReference type="Pfam" id="PF00005">
    <property type="entry name" value="ABC_tran"/>
    <property type="match status" value="1"/>
</dbReference>
<sequence>MLRVMKNAYIIDQLPENNLIELPTKVGAFLWFFMRQIKGRLLALSLLGVAGGALGSLSAYFFGQIVEVFVSTTDKSQLWDHLVTPFAFYTVLILIASPALYNTQGWLSSHTLPYYASMVRRQLALYLHQHSYRYFQDDFAGRLAGKVLEMPYAMRQIVNDITGPFIYAGTTFVVTLAVFSWIGLYFAAFTALYIFCYTLNLRYFIPRIRGLAEIASRRRSVMRGRYVDIITNIFLVKIFARRAHEDAYFRESLHETSGAVTKQELTITAMFRVQHVMNSTFMFTLVLAAVHAWNQDSLTTAQISMVLPMALNMISATFWLTEIYTGFFERLGEVQEGMEAVVQTHDVLDKPDAGHLVVKTPSLAFENVAFSYPSRPMFSDFTLKIEPRQRIGLVGPSGAGKSTMMQLILRLHDVQGGKITIDGQNIADMTQESVRSSIAVIPQSADMLHRTVRENIAYGKPGATEDEIINAAKRAQAHDFIKDLRDAKGNQGYDAAVGERGVKLSGGQRQRIAIARAILKDAPILILDEATASLDSESEKLIQAALEDVMKDRTVIVIAHRLSTIAHLDRLIVLEGGKIVEDGTHKELLERNGLYARLWGLQSGGFLADAHKHIED</sequence>
<dbReference type="AlphaFoldDB" id="A0A2W5PUL0"/>
<dbReference type="GO" id="GO:0016887">
    <property type="term" value="F:ATP hydrolysis activity"/>
    <property type="evidence" value="ECO:0007669"/>
    <property type="project" value="InterPro"/>
</dbReference>
<dbReference type="InterPro" id="IPR017871">
    <property type="entry name" value="ABC_transporter-like_CS"/>
</dbReference>
<dbReference type="PROSITE" id="PS50893">
    <property type="entry name" value="ABC_TRANSPORTER_2"/>
    <property type="match status" value="1"/>
</dbReference>
<gene>
    <name evidence="10" type="ORF">DI551_01455</name>
</gene>
<keyword evidence="5 7" id="KW-1133">Transmembrane helix</keyword>
<comment type="caution">
    <text evidence="10">The sequence shown here is derived from an EMBL/GenBank/DDBJ whole genome shotgun (WGS) entry which is preliminary data.</text>
</comment>
<evidence type="ECO:0000256" key="4">
    <source>
        <dbReference type="ARBA" id="ARBA00022840"/>
    </source>
</evidence>
<dbReference type="Pfam" id="PF00664">
    <property type="entry name" value="ABC_membrane"/>
    <property type="match status" value="1"/>
</dbReference>
<keyword evidence="4 10" id="KW-0067">ATP-binding</keyword>